<dbReference type="STRING" id="145388.A0A0D2KCE2"/>
<keyword evidence="4" id="KW-1185">Reference proteome</keyword>
<dbReference type="CDD" id="cd00198">
    <property type="entry name" value="vWFA"/>
    <property type="match status" value="1"/>
</dbReference>
<dbReference type="GeneID" id="25732007"/>
<gene>
    <name evidence="3" type="ORF">MNEG_14444</name>
</gene>
<dbReference type="RefSeq" id="XP_013892538.1">
    <property type="nucleotide sequence ID" value="XM_014037084.1"/>
</dbReference>
<organism evidence="3 4">
    <name type="scientific">Monoraphidium neglectum</name>
    <dbReference type="NCBI Taxonomy" id="145388"/>
    <lineage>
        <taxon>Eukaryota</taxon>
        <taxon>Viridiplantae</taxon>
        <taxon>Chlorophyta</taxon>
        <taxon>core chlorophytes</taxon>
        <taxon>Chlorophyceae</taxon>
        <taxon>CS clade</taxon>
        <taxon>Sphaeropleales</taxon>
        <taxon>Selenastraceae</taxon>
        <taxon>Monoraphidium</taxon>
    </lineage>
</organism>
<dbReference type="InterPro" id="IPR036465">
    <property type="entry name" value="vWFA_dom_sf"/>
</dbReference>
<evidence type="ECO:0000259" key="2">
    <source>
        <dbReference type="PROSITE" id="PS50234"/>
    </source>
</evidence>
<sequence>MRCAARLRRAAQAFEGGFFSACRLAQGAPSASTLLDAESIVLKGLHALHLMRALSSLAGGVMGRGVAAALEPDERRICTTLAASLPRDRLPQSLLERLDEARVYETAGEEGGGLDAAGGGDALGGGDVFDLPQGAGWLAEQQGGEGWGGAGADGVGGAYDFQRAERTAALGDADSGGLGFSAGAPLFAAAGHERGASAALDGKGGGTAGGDAAAGLLRLDEDLELVLEDEEEDMGSQRQDGGAGAPASEGHALDAAAPRPPRGGTQRAQRLPFGGRVSVTGQVRPQGGKKGGQLPPSSKPLKDVGKANMQVSGPSPEFELAQSAVGRIKIDPKIKKAHLEGCRLSEMYEKAGALKSQRAGAAMGGQQRQLSRAELDAALARASTERTLYQQIAEARPMAEAVQQVLFDMRDWIQRLYEATAGGVQIEICVLVDNSASMGRMAGQTRQALVLLCESLRRLEARFALVRFGRRHGQQVLKPLGADWGAELGQFALEALTFTEGSYPATALDFVARRVFTDGPSGGSSADAVAGSTAGAASLGGSTAASGAVRRKAVLALVDGLTQEMRAEDYMSALRPDGINLMVINLYDREDSGHLPKIEGLW</sequence>
<dbReference type="Gene3D" id="3.40.50.410">
    <property type="entry name" value="von Willebrand factor, type A domain"/>
    <property type="match status" value="1"/>
</dbReference>
<dbReference type="SUPFAM" id="SSF53300">
    <property type="entry name" value="vWA-like"/>
    <property type="match status" value="1"/>
</dbReference>
<dbReference type="OrthoDB" id="5317514at2759"/>
<accession>A0A0D2KCE2</accession>
<proteinExistence type="predicted"/>
<name>A0A0D2KCE2_9CHLO</name>
<dbReference type="InterPro" id="IPR002035">
    <property type="entry name" value="VWF_A"/>
</dbReference>
<evidence type="ECO:0000256" key="1">
    <source>
        <dbReference type="SAM" id="MobiDB-lite"/>
    </source>
</evidence>
<dbReference type="AlphaFoldDB" id="A0A0D2KCE2"/>
<feature type="domain" description="VWFA" evidence="2">
    <location>
        <begin position="427"/>
        <end position="602"/>
    </location>
</feature>
<dbReference type="EMBL" id="KK104708">
    <property type="protein sequence ID" value="KIY93518.1"/>
    <property type="molecule type" value="Genomic_DNA"/>
</dbReference>
<dbReference type="KEGG" id="mng:MNEG_14444"/>
<feature type="region of interest" description="Disordered" evidence="1">
    <location>
        <begin position="230"/>
        <end position="307"/>
    </location>
</feature>
<protein>
    <recommendedName>
        <fullName evidence="2">VWFA domain-containing protein</fullName>
    </recommendedName>
</protein>
<dbReference type="PROSITE" id="PS50234">
    <property type="entry name" value="VWFA"/>
    <property type="match status" value="1"/>
</dbReference>
<evidence type="ECO:0000313" key="3">
    <source>
        <dbReference type="EMBL" id="KIY93518.1"/>
    </source>
</evidence>
<evidence type="ECO:0000313" key="4">
    <source>
        <dbReference type="Proteomes" id="UP000054498"/>
    </source>
</evidence>
<dbReference type="Proteomes" id="UP000054498">
    <property type="component" value="Unassembled WGS sequence"/>
</dbReference>
<reference evidence="3 4" key="1">
    <citation type="journal article" date="2013" name="BMC Genomics">
        <title>Reconstruction of the lipid metabolism for the microalga Monoraphidium neglectum from its genome sequence reveals characteristics suitable for biofuel production.</title>
        <authorList>
            <person name="Bogen C."/>
            <person name="Al-Dilaimi A."/>
            <person name="Albersmeier A."/>
            <person name="Wichmann J."/>
            <person name="Grundmann M."/>
            <person name="Rupp O."/>
            <person name="Lauersen K.J."/>
            <person name="Blifernez-Klassen O."/>
            <person name="Kalinowski J."/>
            <person name="Goesmann A."/>
            <person name="Mussgnug J.H."/>
            <person name="Kruse O."/>
        </authorList>
    </citation>
    <scope>NUCLEOTIDE SEQUENCE [LARGE SCALE GENOMIC DNA]</scope>
    <source>
        <strain evidence="3 4">SAG 48.87</strain>
    </source>
</reference>